<feature type="compositionally biased region" description="Low complexity" evidence="1">
    <location>
        <begin position="769"/>
        <end position="797"/>
    </location>
</feature>
<dbReference type="PROSITE" id="PS50011">
    <property type="entry name" value="PROTEIN_KINASE_DOM"/>
    <property type="match status" value="1"/>
</dbReference>
<dbReference type="EMBL" id="KB469408">
    <property type="protein sequence ID" value="EPQ50008.1"/>
    <property type="molecule type" value="Genomic_DNA"/>
</dbReference>
<feature type="compositionally biased region" description="Polar residues" evidence="1">
    <location>
        <begin position="712"/>
        <end position="724"/>
    </location>
</feature>
<dbReference type="Pfam" id="PF17667">
    <property type="entry name" value="Pkinase_fungal"/>
    <property type="match status" value="1"/>
</dbReference>
<accession>S7PRK9</accession>
<dbReference type="GO" id="GO:0004672">
    <property type="term" value="F:protein kinase activity"/>
    <property type="evidence" value="ECO:0007669"/>
    <property type="project" value="InterPro"/>
</dbReference>
<dbReference type="AlphaFoldDB" id="S7PRK9"/>
<feature type="compositionally biased region" description="Polar residues" evidence="1">
    <location>
        <begin position="656"/>
        <end position="670"/>
    </location>
</feature>
<dbReference type="OMA" id="ACENRIW"/>
<reference evidence="3 4" key="1">
    <citation type="journal article" date="2012" name="Science">
        <title>The Paleozoic origin of enzymatic lignin decomposition reconstructed from 31 fungal genomes.</title>
        <authorList>
            <person name="Floudas D."/>
            <person name="Binder M."/>
            <person name="Riley R."/>
            <person name="Barry K."/>
            <person name="Blanchette R.A."/>
            <person name="Henrissat B."/>
            <person name="Martinez A.T."/>
            <person name="Otillar R."/>
            <person name="Spatafora J.W."/>
            <person name="Yadav J.S."/>
            <person name="Aerts A."/>
            <person name="Benoit I."/>
            <person name="Boyd A."/>
            <person name="Carlson A."/>
            <person name="Copeland A."/>
            <person name="Coutinho P.M."/>
            <person name="de Vries R.P."/>
            <person name="Ferreira P."/>
            <person name="Findley K."/>
            <person name="Foster B."/>
            <person name="Gaskell J."/>
            <person name="Glotzer D."/>
            <person name="Gorecki P."/>
            <person name="Heitman J."/>
            <person name="Hesse C."/>
            <person name="Hori C."/>
            <person name="Igarashi K."/>
            <person name="Jurgens J.A."/>
            <person name="Kallen N."/>
            <person name="Kersten P."/>
            <person name="Kohler A."/>
            <person name="Kuees U."/>
            <person name="Kumar T.K.A."/>
            <person name="Kuo A."/>
            <person name="LaButti K."/>
            <person name="Larrondo L.F."/>
            <person name="Lindquist E."/>
            <person name="Ling A."/>
            <person name="Lombard V."/>
            <person name="Lucas S."/>
            <person name="Lundell T."/>
            <person name="Martin R."/>
            <person name="McLaughlin D.J."/>
            <person name="Morgenstern I."/>
            <person name="Morin E."/>
            <person name="Murat C."/>
            <person name="Nagy L.G."/>
            <person name="Nolan M."/>
            <person name="Ohm R.A."/>
            <person name="Patyshakuliyeva A."/>
            <person name="Rokas A."/>
            <person name="Ruiz-Duenas F.J."/>
            <person name="Sabat G."/>
            <person name="Salamov A."/>
            <person name="Samejima M."/>
            <person name="Schmutz J."/>
            <person name="Slot J.C."/>
            <person name="St John F."/>
            <person name="Stenlid J."/>
            <person name="Sun H."/>
            <person name="Sun S."/>
            <person name="Syed K."/>
            <person name="Tsang A."/>
            <person name="Wiebenga A."/>
            <person name="Young D."/>
            <person name="Pisabarro A."/>
            <person name="Eastwood D.C."/>
            <person name="Martin F."/>
            <person name="Cullen D."/>
            <person name="Grigoriev I.V."/>
            <person name="Hibbett D.S."/>
        </authorList>
    </citation>
    <scope>NUCLEOTIDE SEQUENCE [LARGE SCALE GENOMIC DNA]</scope>
    <source>
        <strain evidence="3 4">ATCC 11539</strain>
    </source>
</reference>
<dbReference type="PANTHER" id="PTHR38248">
    <property type="entry name" value="FUNK1 6"/>
    <property type="match status" value="1"/>
</dbReference>
<keyword evidence="4" id="KW-1185">Reference proteome</keyword>
<feature type="compositionally biased region" description="Gly residues" evidence="1">
    <location>
        <begin position="689"/>
        <end position="699"/>
    </location>
</feature>
<dbReference type="eggNOG" id="ENOG502SXF9">
    <property type="taxonomic scope" value="Eukaryota"/>
</dbReference>
<dbReference type="Gene3D" id="1.10.510.10">
    <property type="entry name" value="Transferase(Phosphotransferase) domain 1"/>
    <property type="match status" value="1"/>
</dbReference>
<feature type="compositionally biased region" description="Basic residues" evidence="1">
    <location>
        <begin position="811"/>
        <end position="823"/>
    </location>
</feature>
<dbReference type="KEGG" id="gtr:GLOTRDRAFT_134347"/>
<evidence type="ECO:0000256" key="1">
    <source>
        <dbReference type="SAM" id="MobiDB-lite"/>
    </source>
</evidence>
<dbReference type="InterPro" id="IPR011009">
    <property type="entry name" value="Kinase-like_dom_sf"/>
</dbReference>
<evidence type="ECO:0000259" key="2">
    <source>
        <dbReference type="PROSITE" id="PS50011"/>
    </source>
</evidence>
<dbReference type="InterPro" id="IPR000719">
    <property type="entry name" value="Prot_kinase_dom"/>
</dbReference>
<dbReference type="InterPro" id="IPR040976">
    <property type="entry name" value="Pkinase_fungal"/>
</dbReference>
<feature type="compositionally biased region" description="Polar residues" evidence="1">
    <location>
        <begin position="857"/>
        <end position="869"/>
    </location>
</feature>
<dbReference type="HOGENOM" id="CLU_014053_1_0_1"/>
<gene>
    <name evidence="3" type="ORF">GLOTRDRAFT_134347</name>
</gene>
<feature type="compositionally biased region" description="Basic and acidic residues" evidence="1">
    <location>
        <begin position="830"/>
        <end position="856"/>
    </location>
</feature>
<dbReference type="OrthoDB" id="2739948at2759"/>
<dbReference type="RefSeq" id="XP_007871536.1">
    <property type="nucleotide sequence ID" value="XM_007873345.1"/>
</dbReference>
<dbReference type="InterPro" id="IPR008266">
    <property type="entry name" value="Tyr_kinase_AS"/>
</dbReference>
<evidence type="ECO:0000313" key="4">
    <source>
        <dbReference type="Proteomes" id="UP000030669"/>
    </source>
</evidence>
<dbReference type="Proteomes" id="UP000030669">
    <property type="component" value="Unassembled WGS sequence"/>
</dbReference>
<feature type="region of interest" description="Disordered" evidence="1">
    <location>
        <begin position="631"/>
        <end position="724"/>
    </location>
</feature>
<dbReference type="GeneID" id="19303004"/>
<proteinExistence type="predicted"/>
<dbReference type="PROSITE" id="PS00109">
    <property type="entry name" value="PROTEIN_KINASE_TYR"/>
    <property type="match status" value="1"/>
</dbReference>
<protein>
    <recommendedName>
        <fullName evidence="2">Protein kinase domain-containing protein</fullName>
    </recommendedName>
</protein>
<dbReference type="PANTHER" id="PTHR38248:SF2">
    <property type="entry name" value="FUNK1 11"/>
    <property type="match status" value="1"/>
</dbReference>
<feature type="region of interest" description="Disordered" evidence="1">
    <location>
        <begin position="750"/>
        <end position="932"/>
    </location>
</feature>
<feature type="domain" description="Protein kinase" evidence="2">
    <location>
        <begin position="322"/>
        <end position="628"/>
    </location>
</feature>
<sequence length="932" mass="102687">MSIPPSALHLPHLKPLSSRWQFQSGQPEGGAHRRWAGREAANHFYGLAPMDEFFDLAFPGLTATKVDATGFEYYKSTLKGVPVGPGVLEKEMYKPLQLALSAICRGVRGEGSLEPSIGADNMINFLDEGLKLSPDIIFHTTYTRSLPSWAYGISFIEVKRDENDDPLHLTDRKASLRNVDVWNQITEYAGIAQKMTSRCFYVAAGVFGEKARFFLWDRSGVLASESFKYKSNPAPLVKFLDGLANYRTGGLDATALHQLDTTEASNVCMAWRKIQELGLLKGRDYPAATLSTDLPSESSIVLVPGSDSSKQERYLTIGRPVFASESNFGRGTRVWLAIRAEGPTDEFVIIKDGWRDAGRWSETRIYDYIRKKLGEIPGIARHKNGFDVDEQGYPHRTLAHRLVDALNIGPSQHRIHHRCILNSVGKPLSSFSSTYQLLEAIRDVVKGLHDLAKLGILHRDISANNIMISIDPVKENGAKGFVIDPELAFIPEMSKKELKYLTGTIQFLSIERLQENQSDHKSWHDLESVFWTVLWTVLRHTNSWVTITEYGTPRPGKDCVTEIFDTPKGGGKMIFLTLGKVEVQAAISVYTKYIRDPEIKALLRQEAEKELKDRLSHESFLKAIEDALEDRSQWPSNDGAKNFKPAGRPRTEDNTETGITLSQRASWYTSSRDRTRPVSIDPPRSMGMSGIGSGSGPGSGMVLRYDTHTSENKQSSSRYTGSASRLTALQAVEENAPGEPRIRAGPVTQMLGVVHPGPGPGESSQETVSQSKSKLPAKASAVAPATASGSVSSVPTSKQTLKKGQLSTSPQHRKPSKQSKHLASKTPDSPLRKAGADTKLGHTRPPEGETRVRHSSEVGTTKKGASSSKALHVPENTAKAKAGGVWTRREKREEELDTGTSSRQLRSKEALRNGESMCDTGRSSGSTKPSWK</sequence>
<feature type="compositionally biased region" description="Polar residues" evidence="1">
    <location>
        <begin position="921"/>
        <end position="932"/>
    </location>
</feature>
<dbReference type="SUPFAM" id="SSF56112">
    <property type="entry name" value="Protein kinase-like (PK-like)"/>
    <property type="match status" value="1"/>
</dbReference>
<evidence type="ECO:0000313" key="3">
    <source>
        <dbReference type="EMBL" id="EPQ50008.1"/>
    </source>
</evidence>
<dbReference type="GO" id="GO:0005524">
    <property type="term" value="F:ATP binding"/>
    <property type="evidence" value="ECO:0007669"/>
    <property type="project" value="InterPro"/>
</dbReference>
<organism evidence="3 4">
    <name type="scientific">Gloeophyllum trabeum (strain ATCC 11539 / FP-39264 / Madison 617)</name>
    <name type="common">Brown rot fungus</name>
    <dbReference type="NCBI Taxonomy" id="670483"/>
    <lineage>
        <taxon>Eukaryota</taxon>
        <taxon>Fungi</taxon>
        <taxon>Dikarya</taxon>
        <taxon>Basidiomycota</taxon>
        <taxon>Agaricomycotina</taxon>
        <taxon>Agaricomycetes</taxon>
        <taxon>Gloeophyllales</taxon>
        <taxon>Gloeophyllaceae</taxon>
        <taxon>Gloeophyllum</taxon>
    </lineage>
</organism>
<name>S7PRK9_GLOTA</name>